<organism evidence="10 11">
    <name type="scientific">Parathalassolituus penaei</name>
    <dbReference type="NCBI Taxonomy" id="2997323"/>
    <lineage>
        <taxon>Bacteria</taxon>
        <taxon>Pseudomonadati</taxon>
        <taxon>Pseudomonadota</taxon>
        <taxon>Gammaproteobacteria</taxon>
        <taxon>Oceanospirillales</taxon>
        <taxon>Oceanospirillaceae</taxon>
        <taxon>Parathalassolituus</taxon>
    </lineage>
</organism>
<evidence type="ECO:0000259" key="9">
    <source>
        <dbReference type="Pfam" id="PF00749"/>
    </source>
</evidence>
<dbReference type="EMBL" id="JAPNOA010000016">
    <property type="protein sequence ID" value="MCY0964377.1"/>
    <property type="molecule type" value="Genomic_DNA"/>
</dbReference>
<comment type="caution">
    <text evidence="10">The sequence shown here is derived from an EMBL/GenBank/DDBJ whole genome shotgun (WGS) entry which is preliminary data.</text>
</comment>
<dbReference type="InterPro" id="IPR022380">
    <property type="entry name" value="Glu-Q_tRNA(Asp)_Synthase"/>
</dbReference>
<dbReference type="GO" id="GO:0008270">
    <property type="term" value="F:zinc ion binding"/>
    <property type="evidence" value="ECO:0007669"/>
    <property type="project" value="InterPro"/>
</dbReference>
<dbReference type="InterPro" id="IPR049940">
    <property type="entry name" value="GluQ/Sye"/>
</dbReference>
<sequence>MLPDSLVSTSSVSESAYTGRFAPSPTGPLHFGSLLAAVASYLDARSHQGRWLLRIEDLDPPREDPNAVPHILQTLESCALYWDGDIRYQSQRGEAYEACLHSLTERGLAFPCSCSRKQLGSGLHLGRCAYPGGECAWRFLVGSGIESFQDQLQGLQHFSLDQEIGDFVIRRRDHLWSYQLAVVCDDIDQGMTHVMRGIDLIDSTPRQQVLYRALGARIPVWSHIPVAVERNGQKLSKQNLALPLNPAASADNLWLALQWLQQQPPAALRGASPAELLSWAIPNWQPQQLAGQQQMPAPDHFRQPA</sequence>
<feature type="short sequence motif" description="'HIGH' region" evidence="7">
    <location>
        <begin position="23"/>
        <end position="33"/>
    </location>
</feature>
<feature type="binding site" evidence="7">
    <location>
        <position position="237"/>
    </location>
    <ligand>
        <name>ATP</name>
        <dbReference type="ChEBI" id="CHEBI:30616"/>
    </ligand>
</feature>
<dbReference type="HAMAP" id="MF_01428">
    <property type="entry name" value="Glu_Q_tRNA_synth"/>
    <property type="match status" value="1"/>
</dbReference>
<feature type="domain" description="Glutamyl/glutaminyl-tRNA synthetase class Ib catalytic" evidence="9">
    <location>
        <begin position="134"/>
        <end position="241"/>
    </location>
</feature>
<evidence type="ECO:0000313" key="11">
    <source>
        <dbReference type="Proteomes" id="UP001150830"/>
    </source>
</evidence>
<dbReference type="GO" id="GO:0006424">
    <property type="term" value="P:glutamyl-tRNA aminoacylation"/>
    <property type="evidence" value="ECO:0007669"/>
    <property type="project" value="InterPro"/>
</dbReference>
<dbReference type="PANTHER" id="PTHR43311:SF1">
    <property type="entry name" value="GLUTAMYL-Q TRNA(ASP) SYNTHETASE"/>
    <property type="match status" value="1"/>
</dbReference>
<evidence type="ECO:0000256" key="7">
    <source>
        <dbReference type="HAMAP-Rule" id="MF_01428"/>
    </source>
</evidence>
<keyword evidence="11" id="KW-1185">Reference proteome</keyword>
<keyword evidence="6 7" id="KW-0030">Aminoacyl-tRNA synthetase</keyword>
<keyword evidence="3 7" id="KW-0547">Nucleotide-binding</keyword>
<dbReference type="PANTHER" id="PTHR43311">
    <property type="entry name" value="GLUTAMATE--TRNA LIGASE"/>
    <property type="match status" value="1"/>
</dbReference>
<feature type="binding site" evidence="7">
    <location>
        <begin position="20"/>
        <end position="24"/>
    </location>
    <ligand>
        <name>L-glutamate</name>
        <dbReference type="ChEBI" id="CHEBI:29985"/>
    </ligand>
</feature>
<dbReference type="PRINTS" id="PR00987">
    <property type="entry name" value="TRNASYNTHGLU"/>
</dbReference>
<dbReference type="GO" id="GO:0005524">
    <property type="term" value="F:ATP binding"/>
    <property type="evidence" value="ECO:0007669"/>
    <property type="project" value="UniProtKB-KW"/>
</dbReference>
<dbReference type="GO" id="GO:0005829">
    <property type="term" value="C:cytosol"/>
    <property type="evidence" value="ECO:0007669"/>
    <property type="project" value="TreeGrafter"/>
</dbReference>
<evidence type="ECO:0000313" key="10">
    <source>
        <dbReference type="EMBL" id="MCY0964377.1"/>
    </source>
</evidence>
<feature type="domain" description="Glutamyl/glutaminyl-tRNA synthetase class Ib catalytic" evidence="9">
    <location>
        <begin position="20"/>
        <end position="119"/>
    </location>
</feature>
<dbReference type="InterPro" id="IPR000924">
    <property type="entry name" value="Glu/Gln-tRNA-synth"/>
</dbReference>
<dbReference type="Pfam" id="PF00749">
    <property type="entry name" value="tRNA-synt_1c"/>
    <property type="match status" value="2"/>
</dbReference>
<dbReference type="AlphaFoldDB" id="A0A9X3EBB2"/>
<dbReference type="InterPro" id="IPR020058">
    <property type="entry name" value="Glu/Gln-tRNA-synth_Ib_cat-dom"/>
</dbReference>
<evidence type="ECO:0000256" key="6">
    <source>
        <dbReference type="ARBA" id="ARBA00023146"/>
    </source>
</evidence>
<reference evidence="10" key="1">
    <citation type="submission" date="2022-11" db="EMBL/GenBank/DDBJ databases">
        <title>Parathalassolutuus dongxingensis gen. nov., sp. nov., a novel member of family Oceanospirillaceae isolated from a coastal shrimp pond in Guangxi, China.</title>
        <authorList>
            <person name="Chen H."/>
        </authorList>
    </citation>
    <scope>NUCLEOTIDE SEQUENCE</scope>
    <source>
        <strain evidence="10">G-43</strain>
    </source>
</reference>
<evidence type="ECO:0000256" key="3">
    <source>
        <dbReference type="ARBA" id="ARBA00022741"/>
    </source>
</evidence>
<feature type="binding site" evidence="7">
    <location>
        <position position="178"/>
    </location>
    <ligand>
        <name>L-glutamate</name>
        <dbReference type="ChEBI" id="CHEBI:29985"/>
    </ligand>
</feature>
<keyword evidence="1 7" id="KW-0436">Ligase</keyword>
<evidence type="ECO:0000256" key="8">
    <source>
        <dbReference type="RuleBase" id="RU363037"/>
    </source>
</evidence>
<dbReference type="NCBIfam" id="NF004314">
    <property type="entry name" value="PRK05710.1-3"/>
    <property type="match status" value="1"/>
</dbReference>
<evidence type="ECO:0000256" key="4">
    <source>
        <dbReference type="ARBA" id="ARBA00022833"/>
    </source>
</evidence>
<dbReference type="InterPro" id="IPR014729">
    <property type="entry name" value="Rossmann-like_a/b/a_fold"/>
</dbReference>
<dbReference type="EC" id="6.1.1.-" evidence="7"/>
<proteinExistence type="inferred from homology"/>
<keyword evidence="4" id="KW-0862">Zinc</keyword>
<evidence type="ECO:0000256" key="5">
    <source>
        <dbReference type="ARBA" id="ARBA00022840"/>
    </source>
</evidence>
<keyword evidence="5 7" id="KW-0067">ATP-binding</keyword>
<gene>
    <name evidence="10" type="primary">gluQRS</name>
    <name evidence="7" type="synonym">gluQ</name>
    <name evidence="10" type="ORF">OUO13_04195</name>
</gene>
<feature type="binding site" evidence="7">
    <location>
        <position position="196"/>
    </location>
    <ligand>
        <name>L-glutamate</name>
        <dbReference type="ChEBI" id="CHEBI:29985"/>
    </ligand>
</feature>
<comment type="function">
    <text evidence="7">Catalyzes the tRNA-independent activation of glutamate in presence of ATP and the subsequent transfer of glutamate onto a tRNA(Asp). Glutamate is transferred on the 2-amino-5-(4,5-dihydroxy-2-cyclopenten-1-yl) moiety of the queuosine in the wobble position of the QUC anticodon.</text>
</comment>
<keyword evidence="8" id="KW-0648">Protein biosynthesis</keyword>
<feature type="binding site" evidence="7">
    <location>
        <position position="56"/>
    </location>
    <ligand>
        <name>L-glutamate</name>
        <dbReference type="ChEBI" id="CHEBI:29985"/>
    </ligand>
</feature>
<dbReference type="GO" id="GO:0004818">
    <property type="term" value="F:glutamate-tRNA ligase activity"/>
    <property type="evidence" value="ECO:0007669"/>
    <property type="project" value="TreeGrafter"/>
</dbReference>
<keyword evidence="2" id="KW-0479">Metal-binding</keyword>
<dbReference type="Gene3D" id="3.40.50.620">
    <property type="entry name" value="HUPs"/>
    <property type="match status" value="1"/>
</dbReference>
<comment type="caution">
    <text evidence="7">Lacks conserved residue(s) required for the propagation of feature annotation.</text>
</comment>
<evidence type="ECO:0000256" key="1">
    <source>
        <dbReference type="ARBA" id="ARBA00022598"/>
    </source>
</evidence>
<dbReference type="RefSeq" id="WP_283172594.1">
    <property type="nucleotide sequence ID" value="NZ_JAPNOA010000016.1"/>
</dbReference>
<dbReference type="GO" id="GO:0006400">
    <property type="term" value="P:tRNA modification"/>
    <property type="evidence" value="ECO:0007669"/>
    <property type="project" value="InterPro"/>
</dbReference>
<name>A0A9X3EBB2_9GAMM</name>
<dbReference type="Gene3D" id="3.90.800.10">
    <property type="entry name" value="Glutamyl-tRNA Synthetase, Domain 3"/>
    <property type="match status" value="1"/>
</dbReference>
<protein>
    <recommendedName>
        <fullName evidence="7">Glutamyl-Q tRNA(Asp) synthetase</fullName>
        <shortName evidence="7">Glu-Q-RSs</shortName>
        <ecNumber evidence="7">6.1.1.-</ecNumber>
    </recommendedName>
</protein>
<dbReference type="Proteomes" id="UP001150830">
    <property type="component" value="Unassembled WGS sequence"/>
</dbReference>
<comment type="similarity">
    <text evidence="7">Belongs to the class-I aminoacyl-tRNA synthetase family. GluQ subfamily.</text>
</comment>
<feature type="short sequence motif" description="'KMSKS' region" evidence="7">
    <location>
        <begin position="234"/>
        <end position="238"/>
    </location>
</feature>
<evidence type="ECO:0000256" key="2">
    <source>
        <dbReference type="ARBA" id="ARBA00022723"/>
    </source>
</evidence>
<dbReference type="NCBIfam" id="TIGR03838">
    <property type="entry name" value="queuosine_YadB"/>
    <property type="match status" value="1"/>
</dbReference>
<accession>A0A9X3EBB2</accession>
<dbReference type="SUPFAM" id="SSF52374">
    <property type="entry name" value="Nucleotidylyl transferase"/>
    <property type="match status" value="1"/>
</dbReference>